<evidence type="ECO:0000256" key="6">
    <source>
        <dbReference type="SAM" id="MobiDB-lite"/>
    </source>
</evidence>
<dbReference type="FunFam" id="3.30.160.60:FF:000515">
    <property type="entry name" value="early growth response protein 4"/>
    <property type="match status" value="1"/>
</dbReference>
<dbReference type="InterPro" id="IPR040792">
    <property type="entry name" value="Zap1_Znf2"/>
</dbReference>
<feature type="compositionally biased region" description="Low complexity" evidence="6">
    <location>
        <begin position="228"/>
        <end position="242"/>
    </location>
</feature>
<keyword evidence="1" id="KW-0479">Metal-binding</keyword>
<feature type="region of interest" description="Disordered" evidence="6">
    <location>
        <begin position="26"/>
        <end position="54"/>
    </location>
</feature>
<evidence type="ECO:0000256" key="4">
    <source>
        <dbReference type="ARBA" id="ARBA00022833"/>
    </source>
</evidence>
<evidence type="ECO:0000256" key="2">
    <source>
        <dbReference type="ARBA" id="ARBA00022737"/>
    </source>
</evidence>
<dbReference type="PROSITE" id="PS50157">
    <property type="entry name" value="ZINC_FINGER_C2H2_2"/>
    <property type="match status" value="6"/>
</dbReference>
<feature type="domain" description="C2H2-type" evidence="7">
    <location>
        <begin position="661"/>
        <end position="688"/>
    </location>
</feature>
<feature type="domain" description="C2H2-type" evidence="7">
    <location>
        <begin position="575"/>
        <end position="604"/>
    </location>
</feature>
<dbReference type="EMBL" id="LT598477">
    <property type="protein sequence ID" value="SCU97057.1"/>
    <property type="molecule type" value="Genomic_DNA"/>
</dbReference>
<evidence type="ECO:0000256" key="3">
    <source>
        <dbReference type="ARBA" id="ARBA00022771"/>
    </source>
</evidence>
<dbReference type="Pfam" id="PF21816">
    <property type="entry name" value="Zap1_zf1"/>
    <property type="match status" value="1"/>
</dbReference>
<feature type="domain" description="C2H2-type" evidence="7">
    <location>
        <begin position="633"/>
        <end position="660"/>
    </location>
</feature>
<dbReference type="GO" id="GO:0000978">
    <property type="term" value="F:RNA polymerase II cis-regulatory region sequence-specific DNA binding"/>
    <property type="evidence" value="ECO:0007669"/>
    <property type="project" value="TreeGrafter"/>
</dbReference>
<reference evidence="9" key="1">
    <citation type="submission" date="2016-03" db="EMBL/GenBank/DDBJ databases">
        <authorList>
            <person name="Devillers Hugo."/>
        </authorList>
    </citation>
    <scope>NUCLEOTIDE SEQUENCE [LARGE SCALE GENOMIC DNA]</scope>
</reference>
<dbReference type="Pfam" id="PF13894">
    <property type="entry name" value="zf-C2H2_4"/>
    <property type="match status" value="1"/>
</dbReference>
<dbReference type="GO" id="GO:0000981">
    <property type="term" value="F:DNA-binding transcription factor activity, RNA polymerase II-specific"/>
    <property type="evidence" value="ECO:0007669"/>
    <property type="project" value="TreeGrafter"/>
</dbReference>
<dbReference type="SUPFAM" id="SSF57667">
    <property type="entry name" value="beta-beta-alpha zinc fingers"/>
    <property type="match status" value="4"/>
</dbReference>
<name>A0A1G4K0T7_9SACH</name>
<gene>
    <name evidence="8" type="ORF">LAME_0F18360G</name>
</gene>
<evidence type="ECO:0000256" key="5">
    <source>
        <dbReference type="PROSITE-ProRule" id="PRU00042"/>
    </source>
</evidence>
<dbReference type="Proteomes" id="UP000191144">
    <property type="component" value="Chromosome F"/>
</dbReference>
<proteinExistence type="predicted"/>
<feature type="compositionally biased region" description="Basic and acidic residues" evidence="6">
    <location>
        <begin position="243"/>
        <end position="255"/>
    </location>
</feature>
<dbReference type="Gene3D" id="6.10.140.370">
    <property type="match status" value="1"/>
</dbReference>
<feature type="region of interest" description="Disordered" evidence="6">
    <location>
        <begin position="224"/>
        <end position="255"/>
    </location>
</feature>
<feature type="region of interest" description="Disordered" evidence="6">
    <location>
        <begin position="126"/>
        <end position="156"/>
    </location>
</feature>
<dbReference type="Pfam" id="PF00096">
    <property type="entry name" value="zf-C2H2"/>
    <property type="match status" value="4"/>
</dbReference>
<dbReference type="PANTHER" id="PTHR19818:SF139">
    <property type="entry name" value="PAIR-RULE PROTEIN ODD-PAIRED"/>
    <property type="match status" value="1"/>
</dbReference>
<evidence type="ECO:0000259" key="7">
    <source>
        <dbReference type="PROSITE" id="PS50157"/>
    </source>
</evidence>
<feature type="domain" description="C2H2-type" evidence="7">
    <location>
        <begin position="542"/>
        <end position="567"/>
    </location>
</feature>
<dbReference type="SMART" id="SM00355">
    <property type="entry name" value="ZnF_C2H2"/>
    <property type="match status" value="8"/>
</dbReference>
<dbReference type="InterPro" id="IPR013087">
    <property type="entry name" value="Znf_C2H2_type"/>
</dbReference>
<evidence type="ECO:0000313" key="8">
    <source>
        <dbReference type="EMBL" id="SCU97057.1"/>
    </source>
</evidence>
<dbReference type="FunFam" id="3.30.160.60:FF:000557">
    <property type="entry name" value="zinc finger and SCAN domain-containing protein 29"/>
    <property type="match status" value="1"/>
</dbReference>
<organism evidence="8 9">
    <name type="scientific">Lachancea meyersii CBS 8951</name>
    <dbReference type="NCBI Taxonomy" id="1266667"/>
    <lineage>
        <taxon>Eukaryota</taxon>
        <taxon>Fungi</taxon>
        <taxon>Dikarya</taxon>
        <taxon>Ascomycota</taxon>
        <taxon>Saccharomycotina</taxon>
        <taxon>Saccharomycetes</taxon>
        <taxon>Saccharomycetales</taxon>
        <taxon>Saccharomycetaceae</taxon>
        <taxon>Lachancea</taxon>
    </lineage>
</organism>
<dbReference type="InterPro" id="IPR050329">
    <property type="entry name" value="GLI_C2H2-zinc-finger"/>
</dbReference>
<dbReference type="AlphaFoldDB" id="A0A1G4K0T7"/>
<keyword evidence="9" id="KW-1185">Reference proteome</keyword>
<dbReference type="PROSITE" id="PS00028">
    <property type="entry name" value="ZINC_FINGER_C2H2_1"/>
    <property type="match status" value="6"/>
</dbReference>
<evidence type="ECO:0000256" key="1">
    <source>
        <dbReference type="ARBA" id="ARBA00022723"/>
    </source>
</evidence>
<feature type="compositionally biased region" description="Polar residues" evidence="6">
    <location>
        <begin position="128"/>
        <end position="138"/>
    </location>
</feature>
<dbReference type="GO" id="GO:0005634">
    <property type="term" value="C:nucleus"/>
    <property type="evidence" value="ECO:0007669"/>
    <property type="project" value="UniProtKB-ARBA"/>
</dbReference>
<feature type="region of interest" description="Disordered" evidence="6">
    <location>
        <begin position="326"/>
        <end position="370"/>
    </location>
</feature>
<dbReference type="InterPro" id="IPR036236">
    <property type="entry name" value="Znf_C2H2_sf"/>
</dbReference>
<dbReference type="Gene3D" id="3.30.160.60">
    <property type="entry name" value="Classic Zinc Finger"/>
    <property type="match status" value="5"/>
</dbReference>
<dbReference type="GO" id="GO:0008270">
    <property type="term" value="F:zinc ion binding"/>
    <property type="evidence" value="ECO:0007669"/>
    <property type="project" value="UniProtKB-KW"/>
</dbReference>
<evidence type="ECO:0000313" key="9">
    <source>
        <dbReference type="Proteomes" id="UP000191144"/>
    </source>
</evidence>
<dbReference type="Pfam" id="PF18217">
    <property type="entry name" value="Zap1_zf2"/>
    <property type="match status" value="1"/>
</dbReference>
<keyword evidence="4" id="KW-0862">Zinc</keyword>
<keyword evidence="2" id="KW-0677">Repeat</keyword>
<dbReference type="InterPro" id="IPR048420">
    <property type="entry name" value="Zap1-like_Znf1"/>
</dbReference>
<dbReference type="PANTHER" id="PTHR19818">
    <property type="entry name" value="ZINC FINGER PROTEIN ZIC AND GLI"/>
    <property type="match status" value="1"/>
</dbReference>
<feature type="domain" description="C2H2-type" evidence="7">
    <location>
        <begin position="605"/>
        <end position="632"/>
    </location>
</feature>
<protein>
    <submittedName>
        <fullName evidence="8">LAME_0F18360g1_1</fullName>
    </submittedName>
</protein>
<dbReference type="OrthoDB" id="3437960at2759"/>
<sequence length="716" mass="79712">MPGSEGIVHGHIHNFNNVTYIHGHVHGSSAPAPAVPNLPLSPTGSGTESGSGSGITFSTHHDECHHFEFMNCHNLNVFGEDKLRVAPEGQLASSQHKKRRTHDCTTCNPNVMELCCEDEHLAPEPAQALTSGPGQLSGEQAPGPIGLSPHSANSSQSRTISNLVMFKGANSSSIVDRTAGSPATAKLPNFIDCNLTCVRPKSEEDQLYEKLCEQCVDLDHNPTPCSQSHTHTTVPTTSTSHACSEHSHSHSHFGVHDHHSDDYEALHSTIHPSQCHEHIANSATDMMIMDDLVNISNMYDFPFGKHFHPHDHSKDANLNLLQTSIPDSKDELPQDSSNKPQHRHHHHSVELHSHPAHNGPSPADLSYNCDGSSNSNDCKPPVAFEKSHHTAPLETIVSPDAKTSTVNFNWIYKNEPQSIECNWNHCPEVCNSLLELQSHVLKNHVIDANFGDSKLPTPKNQYFCEWADCGFEGDDLCTLINHINGEHGIAFDMKFLDREKLLEQNEHQHALHCTECSDFPESLSPSAPEITITPKEDSEHVHECKWDHCGLKFASCADLNNHIETVHIPRGKSSYVCGWEGCGKTITQRQKLLRHLRVHTRYKPCKCPHCSKTFSTQDILLQHIRTHSGEKPYKCTHCGKGFATSSSLRIHIRTHTGEKPLECKVCGKRFNESSNLSKHMRTHERKYKCNGCKRSFDHAEQLEAHQSRCSHCATFK</sequence>
<keyword evidence="3 5" id="KW-0863">Zinc-finger</keyword>
<accession>A0A1G4K0T7</accession>
<dbReference type="GO" id="GO:0045944">
    <property type="term" value="P:positive regulation of transcription by RNA polymerase II"/>
    <property type="evidence" value="ECO:0007669"/>
    <property type="project" value="UniProtKB-ARBA"/>
</dbReference>
<feature type="domain" description="C2H2-type" evidence="7">
    <location>
        <begin position="687"/>
        <end position="711"/>
    </location>
</feature>